<feature type="compositionally biased region" description="Acidic residues" evidence="1">
    <location>
        <begin position="164"/>
        <end position="174"/>
    </location>
</feature>
<feature type="region of interest" description="Disordered" evidence="1">
    <location>
        <begin position="155"/>
        <end position="174"/>
    </location>
</feature>
<name>A0AAP0IMZ0_9MAGN</name>
<evidence type="ECO:0000313" key="2">
    <source>
        <dbReference type="EMBL" id="KAK9118519.1"/>
    </source>
</evidence>
<proteinExistence type="predicted"/>
<accession>A0AAP0IMZ0</accession>
<comment type="caution">
    <text evidence="2">The sequence shown here is derived from an EMBL/GenBank/DDBJ whole genome shotgun (WGS) entry which is preliminary data.</text>
</comment>
<reference evidence="2 3" key="1">
    <citation type="submission" date="2024-01" db="EMBL/GenBank/DDBJ databases">
        <title>Genome assemblies of Stephania.</title>
        <authorList>
            <person name="Yang L."/>
        </authorList>
    </citation>
    <scope>NUCLEOTIDE SEQUENCE [LARGE SCALE GENOMIC DNA]</scope>
    <source>
        <strain evidence="2">JXDWG</strain>
        <tissue evidence="2">Leaf</tissue>
    </source>
</reference>
<organism evidence="2 3">
    <name type="scientific">Stephania cephalantha</name>
    <dbReference type="NCBI Taxonomy" id="152367"/>
    <lineage>
        <taxon>Eukaryota</taxon>
        <taxon>Viridiplantae</taxon>
        <taxon>Streptophyta</taxon>
        <taxon>Embryophyta</taxon>
        <taxon>Tracheophyta</taxon>
        <taxon>Spermatophyta</taxon>
        <taxon>Magnoliopsida</taxon>
        <taxon>Ranunculales</taxon>
        <taxon>Menispermaceae</taxon>
        <taxon>Menispermoideae</taxon>
        <taxon>Cissampelideae</taxon>
        <taxon>Stephania</taxon>
    </lineage>
</organism>
<dbReference type="Proteomes" id="UP001419268">
    <property type="component" value="Unassembled WGS sequence"/>
</dbReference>
<dbReference type="EMBL" id="JBBNAG010000007">
    <property type="protein sequence ID" value="KAK9118519.1"/>
    <property type="molecule type" value="Genomic_DNA"/>
</dbReference>
<gene>
    <name evidence="2" type="ORF">Scep_016612</name>
</gene>
<dbReference type="AlphaFoldDB" id="A0AAP0IMZ0"/>
<evidence type="ECO:0000313" key="3">
    <source>
        <dbReference type="Proteomes" id="UP001419268"/>
    </source>
</evidence>
<evidence type="ECO:0000256" key="1">
    <source>
        <dbReference type="SAM" id="MobiDB-lite"/>
    </source>
</evidence>
<sequence>MKYRYIRIKRRWIRGEDIPYSKHYERYESPYENDPHKVGIDERDYWTTSSYTRMAMTTTMRFSGTTRLTRLYHLMASSQQQWQQHALSIEERLGVGLTMSYLDPSNDHCETSNATLDGDKEHVEFIDESIVTNDDNVDIVDNEEENVEIVDNVDIGDDNKESNNEDDCDDSVLW</sequence>
<keyword evidence="3" id="KW-1185">Reference proteome</keyword>
<protein>
    <submittedName>
        <fullName evidence="2">Uncharacterized protein</fullName>
    </submittedName>
</protein>